<feature type="compositionally biased region" description="Basic and acidic residues" evidence="1">
    <location>
        <begin position="149"/>
        <end position="169"/>
    </location>
</feature>
<protein>
    <submittedName>
        <fullName evidence="2">Uncharacterized protein</fullName>
    </submittedName>
</protein>
<feature type="region of interest" description="Disordered" evidence="1">
    <location>
        <begin position="519"/>
        <end position="539"/>
    </location>
</feature>
<proteinExistence type="predicted"/>
<feature type="region of interest" description="Disordered" evidence="1">
    <location>
        <begin position="352"/>
        <end position="413"/>
    </location>
</feature>
<dbReference type="OrthoDB" id="3694353at2759"/>
<accession>A0A9P5BUY4</accession>
<gene>
    <name evidence="2" type="ORF">E8E12_002560</name>
</gene>
<feature type="compositionally biased region" description="Basic residues" evidence="1">
    <location>
        <begin position="368"/>
        <end position="377"/>
    </location>
</feature>
<sequence length="817" mass="93907">MEMLVDGEYDQTKRYPPWNIFTEHQSFTTRNNEDSQIELVCDRSDPLSNAISKVHTRVPSTSEDDESENDTPQTASQPDWEDAMDLSTWHKFPGQEDRRRRAHQKYDSNDGTSSVTKLNRTRTEESKQFATRVTGTDRGAPRTPSPGADTKRSSDDLQATGDKHREQATDTKALYEANKEEIEQWYDEDFSRKQGIPPWGKTLRSNHRWYQKVHAWMKMKGLVQSPKKKRKLNDGTPVSDSPHEREDRQLKTHQIRYSGDLVPVPEYPLDQIEDYTPAPDGRYACSHVHLKPPKDCCKFGLIRPGKKAAIKKEIIRWKGKIEKLIDKKQLDKRHMTWPDWTVQELRQKHQPALWAQQEAKRRADAERKRRKVERHMKRQEEMGRSNGRRTPEQPAANRQSAVARPVPVPDSQHRPFAQMTAAHVTSPSNTAPFPSPQSAAQRPITYMRRRSDSDTIASVRTTFLASLAWTNPRLLRSHEALYRDAQYRENQKEQPNFDLRREWYLAYLLKQQRQQLTAEQSALLESSDPSHKGRKHIGSPPILEGVDELFSEYIHAGKADREAQRSRQELQHARLGGLLGKQSQQVPSHLLAQPATTLAVHADVSAEAEAYVFEELFGDQESTPLVAHSRQDISQMPFRILSPEELDSELDRILGLAPPHAAEFVGSNAESRTHEPTVMHTETSSLTTPPWAFEAGNRSVDDEMQLMLEYAYQTGSLPPVAASEDEQRLRQTVNSQRDWQRYCDFFSDKRLLPERTAPVEQRVFDEFNFGEILNEKQLAVFDEFDDGQPLFAEHGARIAAAHAANLARYRETKEKLE</sequence>
<feature type="compositionally biased region" description="Polar residues" evidence="1">
    <location>
        <begin position="109"/>
        <end position="118"/>
    </location>
</feature>
<evidence type="ECO:0000313" key="3">
    <source>
        <dbReference type="Proteomes" id="UP000758155"/>
    </source>
</evidence>
<dbReference type="AlphaFoldDB" id="A0A9P5BUY4"/>
<feature type="region of interest" description="Disordered" evidence="1">
    <location>
        <begin position="44"/>
        <end position="170"/>
    </location>
</feature>
<feature type="compositionally biased region" description="Basic and acidic residues" evidence="1">
    <location>
        <begin position="358"/>
        <end position="367"/>
    </location>
</feature>
<dbReference type="EMBL" id="SWKV01000121">
    <property type="protein sequence ID" value="KAF3031848.1"/>
    <property type="molecule type" value="Genomic_DNA"/>
</dbReference>
<reference evidence="2" key="1">
    <citation type="submission" date="2019-04" db="EMBL/GenBank/DDBJ databases">
        <title>Sequencing of skin fungus with MAO and IRED activity.</title>
        <authorList>
            <person name="Marsaioli A.J."/>
            <person name="Bonatto J.M.C."/>
            <person name="Reis Junior O."/>
        </authorList>
    </citation>
    <scope>NUCLEOTIDE SEQUENCE</scope>
    <source>
        <strain evidence="2">28M1</strain>
    </source>
</reference>
<name>A0A9P5BUY4_9PLEO</name>
<feature type="compositionally biased region" description="Basic and acidic residues" evidence="1">
    <location>
        <begin position="93"/>
        <end position="108"/>
    </location>
</feature>
<dbReference type="Proteomes" id="UP000758155">
    <property type="component" value="Unassembled WGS sequence"/>
</dbReference>
<feature type="region of interest" description="Disordered" evidence="1">
    <location>
        <begin position="223"/>
        <end position="249"/>
    </location>
</feature>
<evidence type="ECO:0000313" key="2">
    <source>
        <dbReference type="EMBL" id="KAF3031848.1"/>
    </source>
</evidence>
<keyword evidence="3" id="KW-1185">Reference proteome</keyword>
<comment type="caution">
    <text evidence="2">The sequence shown here is derived from an EMBL/GenBank/DDBJ whole genome shotgun (WGS) entry which is preliminary data.</text>
</comment>
<organism evidence="2 3">
    <name type="scientific">Didymella heteroderae</name>
    <dbReference type="NCBI Taxonomy" id="1769908"/>
    <lineage>
        <taxon>Eukaryota</taxon>
        <taxon>Fungi</taxon>
        <taxon>Dikarya</taxon>
        <taxon>Ascomycota</taxon>
        <taxon>Pezizomycotina</taxon>
        <taxon>Dothideomycetes</taxon>
        <taxon>Pleosporomycetidae</taxon>
        <taxon>Pleosporales</taxon>
        <taxon>Pleosporineae</taxon>
        <taxon>Didymellaceae</taxon>
        <taxon>Didymella</taxon>
    </lineage>
</organism>
<evidence type="ECO:0000256" key="1">
    <source>
        <dbReference type="SAM" id="MobiDB-lite"/>
    </source>
</evidence>